<evidence type="ECO:0008006" key="4">
    <source>
        <dbReference type="Google" id="ProtNLM"/>
    </source>
</evidence>
<name>A0A3G3IKJ9_9GAMM</name>
<evidence type="ECO:0000313" key="3">
    <source>
        <dbReference type="Proteomes" id="UP000278334"/>
    </source>
</evidence>
<sequence>MTKTEIYLHRVYDIISIMKKIYSLILIFSLIIGSLSSVVHAHESNLADGVDIQTINVVDDNLQADTSSAECHQCLHAHLSVALKKQSTFGLYTISSKNIVFSRVIYFSQINPPPSHPPRV</sequence>
<dbReference type="EMBL" id="CP024634">
    <property type="protein sequence ID" value="AYQ56367.1"/>
    <property type="molecule type" value="Genomic_DNA"/>
</dbReference>
<evidence type="ECO:0000256" key="1">
    <source>
        <dbReference type="SAM" id="Phobius"/>
    </source>
</evidence>
<keyword evidence="1" id="KW-1133">Transmembrane helix</keyword>
<gene>
    <name evidence="2" type="ORF">MS2017_0633</name>
</gene>
<reference evidence="2 3" key="1">
    <citation type="submission" date="2017-11" db="EMBL/GenBank/DDBJ databases">
        <title>Genome sequence of the bacterial symbiont EPR9N from a vent mussel Bathymodiolus thermophilus.</title>
        <authorList>
            <person name="Won Y.-J."/>
        </authorList>
    </citation>
    <scope>NUCLEOTIDE SEQUENCE [LARGE SCALE GENOMIC DNA]</scope>
    <source>
        <strain evidence="2 3">EPR9N</strain>
    </source>
</reference>
<keyword evidence="1" id="KW-0812">Transmembrane</keyword>
<dbReference type="KEGG" id="bthg:MS2017_0633"/>
<protein>
    <recommendedName>
        <fullName evidence="4">DUF2946 domain-containing protein</fullName>
    </recommendedName>
</protein>
<accession>A0A3G3IKJ9</accession>
<organism evidence="2 3">
    <name type="scientific">Bathymodiolus thermophilus thioautotrophic gill symbiont</name>
    <dbReference type="NCBI Taxonomy" id="2360"/>
    <lineage>
        <taxon>Bacteria</taxon>
        <taxon>Pseudomonadati</taxon>
        <taxon>Pseudomonadota</taxon>
        <taxon>Gammaproteobacteria</taxon>
        <taxon>sulfur-oxidizing symbionts</taxon>
    </lineage>
</organism>
<feature type="transmembrane region" description="Helical" evidence="1">
    <location>
        <begin position="21"/>
        <end position="39"/>
    </location>
</feature>
<dbReference type="AlphaFoldDB" id="A0A3G3IKJ9"/>
<proteinExistence type="predicted"/>
<keyword evidence="1" id="KW-0472">Membrane</keyword>
<evidence type="ECO:0000313" key="2">
    <source>
        <dbReference type="EMBL" id="AYQ56367.1"/>
    </source>
</evidence>
<dbReference type="Proteomes" id="UP000278334">
    <property type="component" value="Chromosome"/>
</dbReference>